<sequence>MNNSQKITSAVAGSLLALGSFGLSASALADTEYRVGGYIKADFMTSRFSDGKIPGGSIGRDFYIPGLTPVGGADSNTVTDFHARESRFFFEATQQLENGESIRGYFEFDFLGTAGGDGRVTSSYSPRVRHAFIAYRNWTVGQFWSNFQELAIIPEAPDFVGVADGIVFNRQPQLRYTFDNGWSFSIEAPETTVTPYQGGNARITTGDTAMPDLTARYAQQNGDVFYSIAGILRRLEYRNNAAGISDTEMGYGVSLALKWDIGPHDIRTSVVHGPGLGRYVGINLANGAVLTEDLNLDAIDVTGFSFAYRHVWSDRYRTNLIYSRADVDNSEMLAGIESNDGTERFAANLMYQANERLVLGAELSRATRTLLSDADGHMDRLQFSASYSF</sequence>
<protein>
    <submittedName>
        <fullName evidence="2">Porin</fullName>
    </submittedName>
</protein>
<dbReference type="AlphaFoldDB" id="A0A432W8P0"/>
<keyword evidence="1" id="KW-0732">Signal</keyword>
<evidence type="ECO:0000313" key="3">
    <source>
        <dbReference type="Proteomes" id="UP000288293"/>
    </source>
</evidence>
<gene>
    <name evidence="2" type="ORF">CWE09_06825</name>
</gene>
<evidence type="ECO:0000256" key="1">
    <source>
        <dbReference type="SAM" id="SignalP"/>
    </source>
</evidence>
<keyword evidence="3" id="KW-1185">Reference proteome</keyword>
<dbReference type="Proteomes" id="UP000288293">
    <property type="component" value="Unassembled WGS sequence"/>
</dbReference>
<comment type="caution">
    <text evidence="2">The sequence shown here is derived from an EMBL/GenBank/DDBJ whole genome shotgun (WGS) entry which is preliminary data.</text>
</comment>
<dbReference type="EMBL" id="PIPL01000001">
    <property type="protein sequence ID" value="RUO26415.1"/>
    <property type="molecule type" value="Genomic_DNA"/>
</dbReference>
<feature type="chain" id="PRO_5019283979" evidence="1">
    <location>
        <begin position="30"/>
        <end position="389"/>
    </location>
</feature>
<proteinExistence type="predicted"/>
<dbReference type="RefSeq" id="WP_126803226.1">
    <property type="nucleotide sequence ID" value="NZ_PIPL01000001.1"/>
</dbReference>
<accession>A0A432W8P0</accession>
<reference evidence="2 3" key="1">
    <citation type="journal article" date="2011" name="Front. Microbiol.">
        <title>Genomic signatures of strain selection and enhancement in Bacillus atrophaeus var. globigii, a historical biowarfare simulant.</title>
        <authorList>
            <person name="Gibbons H.S."/>
            <person name="Broomall S.M."/>
            <person name="McNew L.A."/>
            <person name="Daligault H."/>
            <person name="Chapman C."/>
            <person name="Bruce D."/>
            <person name="Karavis M."/>
            <person name="Krepps M."/>
            <person name="McGregor P.A."/>
            <person name="Hong C."/>
            <person name="Park K.H."/>
            <person name="Akmal A."/>
            <person name="Feldman A."/>
            <person name="Lin J.S."/>
            <person name="Chang W.E."/>
            <person name="Higgs B.W."/>
            <person name="Demirev P."/>
            <person name="Lindquist J."/>
            <person name="Liem A."/>
            <person name="Fochler E."/>
            <person name="Read T.D."/>
            <person name="Tapia R."/>
            <person name="Johnson S."/>
            <person name="Bishop-Lilly K.A."/>
            <person name="Detter C."/>
            <person name="Han C."/>
            <person name="Sozhamannan S."/>
            <person name="Rosenzweig C.N."/>
            <person name="Skowronski E.W."/>
        </authorList>
    </citation>
    <scope>NUCLEOTIDE SEQUENCE [LARGE SCALE GENOMIC DNA]</scope>
    <source>
        <strain evidence="2 3">MLST1</strain>
    </source>
</reference>
<feature type="signal peptide" evidence="1">
    <location>
        <begin position="1"/>
        <end position="29"/>
    </location>
</feature>
<dbReference type="InterPro" id="IPR045748">
    <property type="entry name" value="DcaP"/>
</dbReference>
<organism evidence="2 3">
    <name type="scientific">Aliidiomarina minuta</name>
    <dbReference type="NCBI Taxonomy" id="880057"/>
    <lineage>
        <taxon>Bacteria</taxon>
        <taxon>Pseudomonadati</taxon>
        <taxon>Pseudomonadota</taxon>
        <taxon>Gammaproteobacteria</taxon>
        <taxon>Alteromonadales</taxon>
        <taxon>Idiomarinaceae</taxon>
        <taxon>Aliidiomarina</taxon>
    </lineage>
</organism>
<name>A0A432W8P0_9GAMM</name>
<dbReference type="Pfam" id="PF19577">
    <property type="entry name" value="DcaP"/>
    <property type="match status" value="1"/>
</dbReference>
<dbReference type="OrthoDB" id="190887at2"/>
<dbReference type="SUPFAM" id="SSF56935">
    <property type="entry name" value="Porins"/>
    <property type="match status" value="1"/>
</dbReference>
<evidence type="ECO:0000313" key="2">
    <source>
        <dbReference type="EMBL" id="RUO26415.1"/>
    </source>
</evidence>